<protein>
    <submittedName>
        <fullName evidence="8">MFS transporter</fullName>
    </submittedName>
</protein>
<feature type="transmembrane region" description="Helical" evidence="6">
    <location>
        <begin position="163"/>
        <end position="186"/>
    </location>
</feature>
<keyword evidence="3 6" id="KW-0812">Transmembrane</keyword>
<dbReference type="PROSITE" id="PS50850">
    <property type="entry name" value="MFS"/>
    <property type="match status" value="1"/>
</dbReference>
<keyword evidence="5 6" id="KW-0472">Membrane</keyword>
<gene>
    <name evidence="8" type="ORF">CFK37_09530</name>
</gene>
<accession>A0A220U2M6</accession>
<feature type="transmembrane region" description="Helical" evidence="6">
    <location>
        <begin position="399"/>
        <end position="418"/>
    </location>
</feature>
<evidence type="ECO:0000259" key="7">
    <source>
        <dbReference type="PROSITE" id="PS50850"/>
    </source>
</evidence>
<dbReference type="Proteomes" id="UP000198312">
    <property type="component" value="Chromosome"/>
</dbReference>
<feature type="transmembrane region" description="Helical" evidence="6">
    <location>
        <begin position="328"/>
        <end position="346"/>
    </location>
</feature>
<feature type="transmembrane region" description="Helical" evidence="6">
    <location>
        <begin position="133"/>
        <end position="151"/>
    </location>
</feature>
<keyword evidence="4 6" id="KW-1133">Transmembrane helix</keyword>
<dbReference type="InterPro" id="IPR011701">
    <property type="entry name" value="MFS"/>
</dbReference>
<dbReference type="RefSeq" id="WP_089061639.1">
    <property type="nucleotide sequence ID" value="NZ_CP022315.1"/>
</dbReference>
<dbReference type="InterPro" id="IPR036259">
    <property type="entry name" value="MFS_trans_sf"/>
</dbReference>
<dbReference type="Pfam" id="PF07690">
    <property type="entry name" value="MFS_1"/>
    <property type="match status" value="1"/>
</dbReference>
<dbReference type="KEGG" id="vil:CFK37_09530"/>
<evidence type="ECO:0000256" key="2">
    <source>
        <dbReference type="ARBA" id="ARBA00022448"/>
    </source>
</evidence>
<dbReference type="PANTHER" id="PTHR42718">
    <property type="entry name" value="MAJOR FACILITATOR SUPERFAMILY MULTIDRUG TRANSPORTER MFSC"/>
    <property type="match status" value="1"/>
</dbReference>
<dbReference type="Gene3D" id="1.20.1250.20">
    <property type="entry name" value="MFS general substrate transporter like domains"/>
    <property type="match status" value="2"/>
</dbReference>
<evidence type="ECO:0000313" key="9">
    <source>
        <dbReference type="Proteomes" id="UP000198312"/>
    </source>
</evidence>
<feature type="transmembrane region" description="Helical" evidence="6">
    <location>
        <begin position="75"/>
        <end position="97"/>
    </location>
</feature>
<feature type="transmembrane region" description="Helical" evidence="6">
    <location>
        <begin position="352"/>
        <end position="370"/>
    </location>
</feature>
<dbReference type="SUPFAM" id="SSF103473">
    <property type="entry name" value="MFS general substrate transporter"/>
    <property type="match status" value="1"/>
</dbReference>
<dbReference type="CDD" id="cd17321">
    <property type="entry name" value="MFS_MMR_MDR_like"/>
    <property type="match status" value="1"/>
</dbReference>
<name>A0A220U2M6_9BACI</name>
<evidence type="ECO:0000313" key="8">
    <source>
        <dbReference type="EMBL" id="ASK62379.1"/>
    </source>
</evidence>
<reference evidence="8 9" key="1">
    <citation type="submission" date="2017-07" db="EMBL/GenBank/DDBJ databases">
        <title>Virgibacillus sp. LM2416.</title>
        <authorList>
            <person name="Tak E.J."/>
            <person name="Bae J.-W."/>
        </authorList>
    </citation>
    <scope>NUCLEOTIDE SEQUENCE [LARGE SCALE GENOMIC DNA]</scope>
    <source>
        <strain evidence="8 9">LM2416</strain>
    </source>
</reference>
<evidence type="ECO:0000256" key="5">
    <source>
        <dbReference type="ARBA" id="ARBA00023136"/>
    </source>
</evidence>
<comment type="subcellular location">
    <subcellularLocation>
        <location evidence="1">Cell membrane</location>
        <topology evidence="1">Multi-pass membrane protein</topology>
    </subcellularLocation>
</comment>
<dbReference type="PANTHER" id="PTHR42718:SF9">
    <property type="entry name" value="MAJOR FACILITATOR SUPERFAMILY MULTIDRUG TRANSPORTER MFSC"/>
    <property type="match status" value="1"/>
</dbReference>
<organism evidence="8 9">
    <name type="scientific">Virgibacillus phasianinus</name>
    <dbReference type="NCBI Taxonomy" id="2017483"/>
    <lineage>
        <taxon>Bacteria</taxon>
        <taxon>Bacillati</taxon>
        <taxon>Bacillota</taxon>
        <taxon>Bacilli</taxon>
        <taxon>Bacillales</taxon>
        <taxon>Bacillaceae</taxon>
        <taxon>Virgibacillus</taxon>
    </lineage>
</organism>
<dbReference type="AlphaFoldDB" id="A0A220U2M6"/>
<feature type="transmembrane region" description="Helical" evidence="6">
    <location>
        <begin position="103"/>
        <end position="121"/>
    </location>
</feature>
<dbReference type="InterPro" id="IPR020846">
    <property type="entry name" value="MFS_dom"/>
</dbReference>
<feature type="transmembrane region" description="Helical" evidence="6">
    <location>
        <begin position="299"/>
        <end position="321"/>
    </location>
</feature>
<feature type="transmembrane region" description="Helical" evidence="6">
    <location>
        <begin position="262"/>
        <end position="287"/>
    </location>
</feature>
<dbReference type="EMBL" id="CP022315">
    <property type="protein sequence ID" value="ASK62379.1"/>
    <property type="molecule type" value="Genomic_DNA"/>
</dbReference>
<keyword evidence="2" id="KW-0813">Transport</keyword>
<evidence type="ECO:0000256" key="3">
    <source>
        <dbReference type="ARBA" id="ARBA00022692"/>
    </source>
</evidence>
<feature type="transmembrane region" description="Helical" evidence="6">
    <location>
        <begin position="12"/>
        <end position="32"/>
    </location>
</feature>
<evidence type="ECO:0000256" key="1">
    <source>
        <dbReference type="ARBA" id="ARBA00004651"/>
    </source>
</evidence>
<feature type="domain" description="Major facilitator superfamily (MFS) profile" evidence="7">
    <location>
        <begin position="1"/>
        <end position="451"/>
    </location>
</feature>
<keyword evidence="9" id="KW-1185">Reference proteome</keyword>
<dbReference type="GO" id="GO:0005886">
    <property type="term" value="C:plasma membrane"/>
    <property type="evidence" value="ECO:0007669"/>
    <property type="project" value="UniProtKB-SubCell"/>
</dbReference>
<feature type="transmembrane region" description="Helical" evidence="6">
    <location>
        <begin position="44"/>
        <end position="63"/>
    </location>
</feature>
<sequence length="471" mass="51122">MDEKSIRKDFHFLCIGVFFIVLIMATGLPAYPDILAFYDLKSGYAVWIQLGFALGLTGFQPLFGWLGDVYSQKAVVLLGSALMAIGSIVTAVSPYFWLLVIGMFAKGVAGAAVVPAGFTYVGKFFKEHQRGKALSTFGIYCTIGAAIGPFLSGVLVDTLGWQANFWFCAGLSAISLLIFALGVSYVEGDKARSFDFSGVAFMFLVVAGLLTIPTFINNYGLSSWMWFPSVFIFAISFLLLIATEKRQKQPMFDVEYTANRSFWAPAVIAVFLFVTYSGVMYLMTFFVQDVQGKSSTTVGLLQMIIFLATTVGTFFSGRLIARMSARGLLGFGIFLVIFGIAMLTQAEINTTFLYLSISLSLIGIGVGIAGPGKRATVLSKANQSRIGVITFTFNTIENIVQRVGASFALIIFALFAASGNSLSALSNTAVFLTFYTALGLLFLIFIPKTVAGFKKEQPTTNQKKDTLSEVK</sequence>
<feature type="transmembrane region" description="Helical" evidence="6">
    <location>
        <begin position="424"/>
        <end position="446"/>
    </location>
</feature>
<proteinExistence type="predicted"/>
<feature type="transmembrane region" description="Helical" evidence="6">
    <location>
        <begin position="198"/>
        <end position="217"/>
    </location>
</feature>
<evidence type="ECO:0000256" key="6">
    <source>
        <dbReference type="SAM" id="Phobius"/>
    </source>
</evidence>
<feature type="transmembrane region" description="Helical" evidence="6">
    <location>
        <begin position="223"/>
        <end position="242"/>
    </location>
</feature>
<evidence type="ECO:0000256" key="4">
    <source>
        <dbReference type="ARBA" id="ARBA00022989"/>
    </source>
</evidence>
<dbReference type="GO" id="GO:0022857">
    <property type="term" value="F:transmembrane transporter activity"/>
    <property type="evidence" value="ECO:0007669"/>
    <property type="project" value="InterPro"/>
</dbReference>